<evidence type="ECO:0000259" key="9">
    <source>
        <dbReference type="Pfam" id="PF04551"/>
    </source>
</evidence>
<comment type="pathway">
    <text evidence="7">Isoprenoid biosynthesis; isopentenyl diphosphate biosynthesis via DXP pathway; isopentenyl diphosphate from 1-deoxy-D-xylulose 5-phosphate: step 5/6.</text>
</comment>
<dbReference type="GO" id="GO:0019288">
    <property type="term" value="P:isopentenyl diphosphate biosynthetic process, methylerythritol 4-phosphate pathway"/>
    <property type="evidence" value="ECO:0007669"/>
    <property type="project" value="UniProtKB-UniRule"/>
</dbReference>
<keyword evidence="3 7" id="KW-0560">Oxidoreductase</keyword>
<evidence type="ECO:0000256" key="1">
    <source>
        <dbReference type="ARBA" id="ARBA00022485"/>
    </source>
</evidence>
<dbReference type="InterPro" id="IPR011005">
    <property type="entry name" value="Dihydropteroate_synth-like_sf"/>
</dbReference>
<evidence type="ECO:0000256" key="4">
    <source>
        <dbReference type="ARBA" id="ARBA00023004"/>
    </source>
</evidence>
<feature type="domain" description="IspG C-terminal" evidence="10">
    <location>
        <begin position="276"/>
        <end position="368"/>
    </location>
</feature>
<keyword evidence="1 7" id="KW-0004">4Fe-4S</keyword>
<dbReference type="InterPro" id="IPR058578">
    <property type="entry name" value="IspG_TIM"/>
</dbReference>
<feature type="domain" description="IspG TIM-barrel" evidence="9">
    <location>
        <begin position="7"/>
        <end position="262"/>
    </location>
</feature>
<dbReference type="PANTHER" id="PTHR30454:SF0">
    <property type="entry name" value="4-HYDROXY-3-METHYLBUT-2-EN-1-YL DIPHOSPHATE SYNTHASE (FERREDOXIN), CHLOROPLASTIC"/>
    <property type="match status" value="1"/>
</dbReference>
<dbReference type="PIRSF" id="PIRSF004640">
    <property type="entry name" value="IspG"/>
    <property type="match status" value="1"/>
</dbReference>
<dbReference type="Pfam" id="PF26540">
    <property type="entry name" value="GcpE_C"/>
    <property type="match status" value="1"/>
</dbReference>
<feature type="binding site" evidence="7">
    <location>
        <position position="320"/>
    </location>
    <ligand>
        <name>[4Fe-4S] cluster</name>
        <dbReference type="ChEBI" id="CHEBI:49883"/>
    </ligand>
</feature>
<evidence type="ECO:0000313" key="11">
    <source>
        <dbReference type="EMBL" id="PIV63861.1"/>
    </source>
</evidence>
<organism evidence="11 12">
    <name type="scientific">bacterium (Candidatus Ratteibacteria) CG01_land_8_20_14_3_00_40_19</name>
    <dbReference type="NCBI Taxonomy" id="2014290"/>
    <lineage>
        <taxon>Bacteria</taxon>
        <taxon>Candidatus Ratteibacteria</taxon>
    </lineage>
</organism>
<feature type="binding site" evidence="7">
    <location>
        <position position="280"/>
    </location>
    <ligand>
        <name>[4Fe-4S] cluster</name>
        <dbReference type="ChEBI" id="CHEBI:49883"/>
    </ligand>
</feature>
<dbReference type="InterPro" id="IPR004588">
    <property type="entry name" value="IspG_bac-typ"/>
</dbReference>
<proteinExistence type="inferred from homology"/>
<evidence type="ECO:0000256" key="3">
    <source>
        <dbReference type="ARBA" id="ARBA00023002"/>
    </source>
</evidence>
<protein>
    <recommendedName>
        <fullName evidence="7">4-hydroxy-3-methylbut-2-en-1-yl diphosphate synthase (flavodoxin)</fullName>
        <ecNumber evidence="7">1.17.7.3</ecNumber>
    </recommendedName>
    <alternativeName>
        <fullName evidence="7">1-hydroxy-2-methyl-2-(E)-butenyl 4-diphosphate synthase</fullName>
    </alternativeName>
</protein>
<dbReference type="NCBIfam" id="NF001540">
    <property type="entry name" value="PRK00366.1"/>
    <property type="match status" value="1"/>
</dbReference>
<evidence type="ECO:0000256" key="2">
    <source>
        <dbReference type="ARBA" id="ARBA00022723"/>
    </source>
</evidence>
<keyword evidence="8" id="KW-1133">Transmembrane helix</keyword>
<dbReference type="PANTHER" id="PTHR30454">
    <property type="entry name" value="4-HYDROXY-3-METHYLBUT-2-EN-1-YL DIPHOSPHATE SYNTHASE"/>
    <property type="match status" value="1"/>
</dbReference>
<keyword evidence="8" id="KW-0812">Transmembrane</keyword>
<dbReference type="Pfam" id="PF04551">
    <property type="entry name" value="GcpE"/>
    <property type="match status" value="1"/>
</dbReference>
<comment type="catalytic activity">
    <reaction evidence="7">
        <text>(2E)-4-hydroxy-3-methylbut-2-enyl diphosphate + oxidized [flavodoxin] + H2O + 2 H(+) = 2-C-methyl-D-erythritol 2,4-cyclic diphosphate + reduced [flavodoxin]</text>
        <dbReference type="Rhea" id="RHEA:43604"/>
        <dbReference type="Rhea" id="RHEA-COMP:10622"/>
        <dbReference type="Rhea" id="RHEA-COMP:10623"/>
        <dbReference type="ChEBI" id="CHEBI:15377"/>
        <dbReference type="ChEBI" id="CHEBI:15378"/>
        <dbReference type="ChEBI" id="CHEBI:57618"/>
        <dbReference type="ChEBI" id="CHEBI:58210"/>
        <dbReference type="ChEBI" id="CHEBI:58483"/>
        <dbReference type="ChEBI" id="CHEBI:128753"/>
        <dbReference type="EC" id="1.17.7.3"/>
    </reaction>
</comment>
<evidence type="ECO:0000313" key="12">
    <source>
        <dbReference type="Proteomes" id="UP000228886"/>
    </source>
</evidence>
<dbReference type="InterPro" id="IPR016425">
    <property type="entry name" value="IspG_bac"/>
</dbReference>
<gene>
    <name evidence="7" type="primary">ispG</name>
    <name evidence="11" type="ORF">COS11_05230</name>
</gene>
<feature type="binding site" evidence="7">
    <location>
        <position position="283"/>
    </location>
    <ligand>
        <name>[4Fe-4S] cluster</name>
        <dbReference type="ChEBI" id="CHEBI:49883"/>
    </ligand>
</feature>
<comment type="caution">
    <text evidence="11">The sequence shown here is derived from an EMBL/GenBank/DDBJ whole genome shotgun (WGS) entry which is preliminary data.</text>
</comment>
<sequence length="371" mass="40439">MIKRRKTRKVRLGNLFIGGNAPILIQSMIKVPTSATKRVLSQIKRLEKCGCEAVRLAITGDEDVSSLKKIKKAVKIPLVADIQFHTSLAVKAIAAGADKVRLNPGNMKKKGLKEIAHLAKERGIPLRIGANSGSIDLHPHLSPPPTASFREAKRWGRIEERGIAFSLVSAVNDWLKFFEDTGFFDIIISLKTPEVESTVSAYRMMAKDCNYPFHLGITEAGSGREAIIKSSLGIGILLREGLGDTIRVSLTESPEAEVKVAQEILQSLGIRFFHPEIISCPTCGRCTINLPKIVKEVKKKLIYSPLPTPHSPFKIAIMGCAVNGPGEAKEADIGIAGGKGAGLLFKKGKPIRKIKEGKLAEELLREITKTM</sequence>
<dbReference type="SUPFAM" id="SSF56014">
    <property type="entry name" value="Nitrite and sulphite reductase 4Fe-4S domain-like"/>
    <property type="match status" value="1"/>
</dbReference>
<dbReference type="EMBL" id="PETL01000246">
    <property type="protein sequence ID" value="PIV63861.1"/>
    <property type="molecule type" value="Genomic_DNA"/>
</dbReference>
<dbReference type="GO" id="GO:0005506">
    <property type="term" value="F:iron ion binding"/>
    <property type="evidence" value="ECO:0007669"/>
    <property type="project" value="InterPro"/>
</dbReference>
<feature type="binding site" evidence="7">
    <location>
        <position position="327"/>
    </location>
    <ligand>
        <name>[4Fe-4S] cluster</name>
        <dbReference type="ChEBI" id="CHEBI:49883"/>
    </ligand>
</feature>
<dbReference type="UniPathway" id="UPA00056">
    <property type="reaction ID" value="UER00096"/>
</dbReference>
<dbReference type="EC" id="1.17.7.3" evidence="7"/>
<comment type="cofactor">
    <cofactor evidence="7">
        <name>[4Fe-4S] cluster</name>
        <dbReference type="ChEBI" id="CHEBI:49883"/>
    </cofactor>
    <text evidence="7">Binds 1 [4Fe-4S] cluster.</text>
</comment>
<keyword evidence="2 7" id="KW-0479">Metal-binding</keyword>
<dbReference type="Gene3D" id="3.30.413.10">
    <property type="entry name" value="Sulfite Reductase Hemoprotein, domain 1"/>
    <property type="match status" value="1"/>
</dbReference>
<dbReference type="HAMAP" id="MF_00159">
    <property type="entry name" value="IspG"/>
    <property type="match status" value="1"/>
</dbReference>
<keyword evidence="4 7" id="KW-0408">Iron</keyword>
<dbReference type="AlphaFoldDB" id="A0A2M7E850"/>
<dbReference type="GO" id="GO:0051539">
    <property type="term" value="F:4 iron, 4 sulfur cluster binding"/>
    <property type="evidence" value="ECO:0007669"/>
    <property type="project" value="UniProtKB-UniRule"/>
</dbReference>
<reference evidence="12" key="1">
    <citation type="submission" date="2017-09" db="EMBL/GenBank/DDBJ databases">
        <title>Depth-based differentiation of microbial function through sediment-hosted aquifers and enrichment of novel symbionts in the deep terrestrial subsurface.</title>
        <authorList>
            <person name="Probst A.J."/>
            <person name="Ladd B."/>
            <person name="Jarett J.K."/>
            <person name="Geller-Mcgrath D.E."/>
            <person name="Sieber C.M.K."/>
            <person name="Emerson J.B."/>
            <person name="Anantharaman K."/>
            <person name="Thomas B.C."/>
            <person name="Malmstrom R."/>
            <person name="Stieglmeier M."/>
            <person name="Klingl A."/>
            <person name="Woyke T."/>
            <person name="Ryan C.M."/>
            <person name="Banfield J.F."/>
        </authorList>
    </citation>
    <scope>NUCLEOTIDE SEQUENCE [LARGE SCALE GENOMIC DNA]</scope>
</reference>
<dbReference type="InterPro" id="IPR045854">
    <property type="entry name" value="NO2/SO3_Rdtase_4Fe4S_sf"/>
</dbReference>
<dbReference type="GO" id="GO:0016114">
    <property type="term" value="P:terpenoid biosynthetic process"/>
    <property type="evidence" value="ECO:0007669"/>
    <property type="project" value="InterPro"/>
</dbReference>
<dbReference type="InterPro" id="IPR058579">
    <property type="entry name" value="IspG_C"/>
</dbReference>
<evidence type="ECO:0000256" key="6">
    <source>
        <dbReference type="ARBA" id="ARBA00023229"/>
    </source>
</evidence>
<feature type="transmembrane region" description="Helical" evidence="8">
    <location>
        <begin position="12"/>
        <end position="29"/>
    </location>
</feature>
<evidence type="ECO:0000256" key="5">
    <source>
        <dbReference type="ARBA" id="ARBA00023014"/>
    </source>
</evidence>
<keyword evidence="5 7" id="KW-0411">Iron-sulfur</keyword>
<comment type="similarity">
    <text evidence="7">Belongs to the IspG family.</text>
</comment>
<comment type="function">
    <text evidence="7">Converts 2C-methyl-D-erythritol 2,4-cyclodiphosphate (ME-2,4cPP) into 1-hydroxy-2-methyl-2-(E)-butenyl 4-diphosphate.</text>
</comment>
<dbReference type="NCBIfam" id="TIGR00612">
    <property type="entry name" value="ispG_gcpE"/>
    <property type="match status" value="1"/>
</dbReference>
<evidence type="ECO:0000256" key="8">
    <source>
        <dbReference type="SAM" id="Phobius"/>
    </source>
</evidence>
<accession>A0A2M7E850</accession>
<dbReference type="GO" id="GO:0141197">
    <property type="term" value="F:4-hydroxy-3-methylbut-2-enyl-diphosphate synthase activity (flavodoxin)"/>
    <property type="evidence" value="ECO:0007669"/>
    <property type="project" value="UniProtKB-EC"/>
</dbReference>
<evidence type="ECO:0000256" key="7">
    <source>
        <dbReference type="HAMAP-Rule" id="MF_00159"/>
    </source>
</evidence>
<dbReference type="Proteomes" id="UP000228886">
    <property type="component" value="Unassembled WGS sequence"/>
</dbReference>
<name>A0A2M7E850_9BACT</name>
<dbReference type="GO" id="GO:0046429">
    <property type="term" value="F:4-hydroxy-3-methylbut-2-en-1-yl diphosphate synthase activity (ferredoxin)"/>
    <property type="evidence" value="ECO:0007669"/>
    <property type="project" value="UniProtKB-UniRule"/>
</dbReference>
<dbReference type="SUPFAM" id="SSF51717">
    <property type="entry name" value="Dihydropteroate synthetase-like"/>
    <property type="match status" value="1"/>
</dbReference>
<evidence type="ECO:0000259" key="10">
    <source>
        <dbReference type="Pfam" id="PF26540"/>
    </source>
</evidence>
<keyword evidence="6 7" id="KW-0414">Isoprene biosynthesis</keyword>
<dbReference type="Gene3D" id="3.20.20.20">
    <property type="entry name" value="Dihydropteroate synthase-like"/>
    <property type="match status" value="1"/>
</dbReference>
<keyword evidence="8" id="KW-0472">Membrane</keyword>